<evidence type="ECO:0000256" key="1">
    <source>
        <dbReference type="ARBA" id="ARBA00006621"/>
    </source>
</evidence>
<sequence length="511" mass="61949">MEKIHKYLQLDKSQQRHFLYPLIFQEYIYAFAHNRGFVKSFYLSESPDYDNKFSFMIVKRLITLMYQWNHLYFFPNDSNKNTLLVCNENLYSEILSEGFTFIVEIPFYLRFISFLLEEKKKQIVKLQNLQSIHSIFPFLEDNFSHLNYILDILIPYSIHTEILVKILHYWIKDASSLHLLRFFFYKYFNRLITPRRANYSFAKNNKRLLFFLYNSHIYEYESNFLFLYNQIFNLRSISFIILLERIYFYEKIEQFKNVFIKIKDFQANLKLVKEPCNHYIRYQKNLIMASKGTYLFMNKWKSYIITFWQCHFALWFYPRRIYIKQLSNQPFEFLGYLLNLRINSLVVRSQILENSFLSNNAINKVETIIPIMPLIISLSKAKFCNVLGHPVSKPILADLSDYNIIDRFESIYRKFSHYYSGSSKKKSLYQIKYILRLSCARTLARKHKTTVRLFLKNFGSELLEEFIISEKAVFFFTFLKSYSSLQGIYRSRIWYFDIISINDLINYKPKL</sequence>
<feature type="domain" description="Domain X" evidence="8">
    <location>
        <begin position="363"/>
        <end position="471"/>
    </location>
</feature>
<feature type="domain" description="Maturase MatK N-terminal" evidence="9">
    <location>
        <begin position="1"/>
        <end position="335"/>
    </location>
</feature>
<dbReference type="PANTHER" id="PTHR34811">
    <property type="entry name" value="MATURASE K"/>
    <property type="match status" value="1"/>
</dbReference>
<evidence type="ECO:0000256" key="4">
    <source>
        <dbReference type="ARBA" id="ARBA00022694"/>
    </source>
</evidence>
<dbReference type="GO" id="GO:0003723">
    <property type="term" value="F:RNA binding"/>
    <property type="evidence" value="ECO:0007669"/>
    <property type="project" value="UniProtKB-KW"/>
</dbReference>
<keyword evidence="5 6" id="KW-0694">RNA-binding</keyword>
<dbReference type="GO" id="GO:0008380">
    <property type="term" value="P:RNA splicing"/>
    <property type="evidence" value="ECO:0007669"/>
    <property type="project" value="UniProtKB-UniRule"/>
</dbReference>
<dbReference type="RefSeq" id="YP_009674162.1">
    <property type="nucleotide sequence ID" value="NC_043877.1"/>
</dbReference>
<dbReference type="GeneID" id="40864084"/>
<dbReference type="InterPro" id="IPR002866">
    <property type="entry name" value="Maturase_MatK"/>
</dbReference>
<dbReference type="GO" id="GO:0008033">
    <property type="term" value="P:tRNA processing"/>
    <property type="evidence" value="ECO:0007669"/>
    <property type="project" value="UniProtKB-KW"/>
</dbReference>
<evidence type="ECO:0000259" key="8">
    <source>
        <dbReference type="Pfam" id="PF01348"/>
    </source>
</evidence>
<keyword evidence="3 6" id="KW-0507">mRNA processing</keyword>
<dbReference type="InterPro" id="IPR024942">
    <property type="entry name" value="Maturase_MatK_N"/>
</dbReference>
<dbReference type="InterPro" id="IPR024937">
    <property type="entry name" value="Domain_X"/>
</dbReference>
<dbReference type="PANTHER" id="PTHR34811:SF1">
    <property type="entry name" value="MATURASE K"/>
    <property type="match status" value="1"/>
</dbReference>
<dbReference type="AlphaFoldDB" id="A0A514TNF8"/>
<dbReference type="Pfam" id="PF01348">
    <property type="entry name" value="Intron_maturas2"/>
    <property type="match status" value="1"/>
</dbReference>
<evidence type="ECO:0000313" key="10">
    <source>
        <dbReference type="EMBL" id="QDJ93974.1"/>
    </source>
</evidence>
<keyword evidence="4 6" id="KW-0819">tRNA processing</keyword>
<dbReference type="EMBL" id="MK922354">
    <property type="protein sequence ID" value="QDJ93974.1"/>
    <property type="molecule type" value="Genomic_DNA"/>
</dbReference>
<dbReference type="Pfam" id="PF01824">
    <property type="entry name" value="MatK_N"/>
    <property type="match status" value="1"/>
</dbReference>
<gene>
    <name evidence="6 10" type="primary">matK</name>
    <name evidence="10" type="ORF">DIPH_0002</name>
</gene>
<evidence type="ECO:0000256" key="3">
    <source>
        <dbReference type="ARBA" id="ARBA00022664"/>
    </source>
</evidence>
<evidence type="ECO:0000256" key="6">
    <source>
        <dbReference type="HAMAP-Rule" id="MF_01390"/>
    </source>
</evidence>
<comment type="subcellular location">
    <subcellularLocation>
        <location evidence="6">Plastid</location>
        <location evidence="6">Chloroplast</location>
    </subcellularLocation>
</comment>
<dbReference type="GO" id="GO:0006397">
    <property type="term" value="P:mRNA processing"/>
    <property type="evidence" value="ECO:0007669"/>
    <property type="project" value="UniProtKB-KW"/>
</dbReference>
<protein>
    <recommendedName>
        <fullName evidence="6">Maturase K</fullName>
    </recommendedName>
    <alternativeName>
        <fullName evidence="6">Intron maturase</fullName>
    </alternativeName>
</protein>
<name>A0A514TNF8_9LAMI</name>
<proteinExistence type="inferred from homology"/>
<dbReference type="HAMAP" id="MF_01390">
    <property type="entry name" value="MatK"/>
    <property type="match status" value="1"/>
</dbReference>
<keyword evidence="7 10" id="KW-0150">Chloroplast</keyword>
<evidence type="ECO:0000256" key="7">
    <source>
        <dbReference type="RuleBase" id="RU004226"/>
    </source>
</evidence>
<accession>A0A514TNF8</accession>
<reference evidence="10" key="1">
    <citation type="submission" date="2019-05" db="EMBL/GenBank/DDBJ databases">
        <title>Extensive plastome reduction and losses of photosynthesis genes in Diphelypaea coccinea, the holoparasitic plant of the family Orobanchaceae.</title>
        <authorList>
            <person name="Gruzdev E.V."/>
            <person name="Kadnikov V.V."/>
            <person name="Beletsky A.V."/>
            <person name="Mardanov A.V."/>
            <person name="Ravin N.V."/>
        </authorList>
    </citation>
    <scope>NUCLEOTIDE SEQUENCE</scope>
</reference>
<geneLocation type="chloroplast" evidence="10"/>
<organism evidence="10">
    <name type="scientific">Diphelypaea coccinea</name>
    <dbReference type="NCBI Taxonomy" id="223087"/>
    <lineage>
        <taxon>Eukaryota</taxon>
        <taxon>Viridiplantae</taxon>
        <taxon>Streptophyta</taxon>
        <taxon>Embryophyta</taxon>
        <taxon>Tracheophyta</taxon>
        <taxon>Spermatophyta</taxon>
        <taxon>Magnoliopsida</taxon>
        <taxon>eudicotyledons</taxon>
        <taxon>Gunneridae</taxon>
        <taxon>Pentapetalae</taxon>
        <taxon>asterids</taxon>
        <taxon>lamiids</taxon>
        <taxon>Lamiales</taxon>
        <taxon>Orobanchaceae</taxon>
        <taxon>Orobancheae</taxon>
        <taxon>Diphelypaea</taxon>
    </lineage>
</organism>
<evidence type="ECO:0000256" key="5">
    <source>
        <dbReference type="ARBA" id="ARBA00022884"/>
    </source>
</evidence>
<comment type="function">
    <text evidence="6 7">Usually encoded in the trnK tRNA gene intron. Probably assists in splicing its own and other chloroplast group II introns.</text>
</comment>
<keyword evidence="2 7" id="KW-0934">Plastid</keyword>
<dbReference type="GO" id="GO:0009507">
    <property type="term" value="C:chloroplast"/>
    <property type="evidence" value="ECO:0007669"/>
    <property type="project" value="UniProtKB-SubCell"/>
</dbReference>
<comment type="similarity">
    <text evidence="1 6">Belongs to the intron maturase 2 family. MatK subfamily.</text>
</comment>
<evidence type="ECO:0000259" key="9">
    <source>
        <dbReference type="Pfam" id="PF01824"/>
    </source>
</evidence>
<evidence type="ECO:0000256" key="2">
    <source>
        <dbReference type="ARBA" id="ARBA00022640"/>
    </source>
</evidence>